<feature type="signal peptide" evidence="1">
    <location>
        <begin position="1"/>
        <end position="16"/>
    </location>
</feature>
<feature type="domain" description="Endonuclease/exonuclease/phosphatase" evidence="2">
    <location>
        <begin position="52"/>
        <end position="232"/>
    </location>
</feature>
<dbReference type="KEGG" id="luo:HHL09_06175"/>
<dbReference type="Pfam" id="PF03372">
    <property type="entry name" value="Exo_endo_phos"/>
    <property type="match status" value="1"/>
</dbReference>
<reference evidence="3 4" key="1">
    <citation type="submission" date="2020-04" db="EMBL/GenBank/DDBJ databases">
        <title>Luteolibacter sp. G-1-1-1 isolated from soil.</title>
        <authorList>
            <person name="Dahal R.H."/>
        </authorList>
    </citation>
    <scope>NUCLEOTIDE SEQUENCE [LARGE SCALE GENOMIC DNA]</scope>
    <source>
        <strain evidence="3 4">G-1-1-1</strain>
    </source>
</reference>
<dbReference type="Proteomes" id="UP000501812">
    <property type="component" value="Chromosome"/>
</dbReference>
<proteinExistence type="predicted"/>
<dbReference type="EMBL" id="CP051774">
    <property type="protein sequence ID" value="QJE95383.1"/>
    <property type="molecule type" value="Genomic_DNA"/>
</dbReference>
<keyword evidence="4" id="KW-1185">Reference proteome</keyword>
<evidence type="ECO:0000313" key="4">
    <source>
        <dbReference type="Proteomes" id="UP000501812"/>
    </source>
</evidence>
<dbReference type="GO" id="GO:0004519">
    <property type="term" value="F:endonuclease activity"/>
    <property type="evidence" value="ECO:0007669"/>
    <property type="project" value="UniProtKB-KW"/>
</dbReference>
<evidence type="ECO:0000313" key="3">
    <source>
        <dbReference type="EMBL" id="QJE95383.1"/>
    </source>
</evidence>
<keyword evidence="3" id="KW-0255">Endonuclease</keyword>
<keyword evidence="3" id="KW-0378">Hydrolase</keyword>
<feature type="chain" id="PRO_5033038821" evidence="1">
    <location>
        <begin position="17"/>
        <end position="285"/>
    </location>
</feature>
<evidence type="ECO:0000259" key="2">
    <source>
        <dbReference type="Pfam" id="PF03372"/>
    </source>
</evidence>
<accession>A0A858RGY6</accession>
<dbReference type="InterPro" id="IPR005135">
    <property type="entry name" value="Endo/exonuclease/phosphatase"/>
</dbReference>
<protein>
    <submittedName>
        <fullName evidence="3">Endonuclease/exonuclease/phosphatase family protein</fullName>
    </submittedName>
</protein>
<dbReference type="AlphaFoldDB" id="A0A858RGY6"/>
<dbReference type="RefSeq" id="WP_169453697.1">
    <property type="nucleotide sequence ID" value="NZ_CP051774.1"/>
</dbReference>
<dbReference type="SUPFAM" id="SSF56219">
    <property type="entry name" value="DNase I-like"/>
    <property type="match status" value="1"/>
</dbReference>
<dbReference type="GO" id="GO:0004527">
    <property type="term" value="F:exonuclease activity"/>
    <property type="evidence" value="ECO:0007669"/>
    <property type="project" value="UniProtKB-KW"/>
</dbReference>
<gene>
    <name evidence="3" type="ORF">HHL09_06175</name>
</gene>
<keyword evidence="1" id="KW-0732">Signal</keyword>
<sequence length="285" mass="31754">MIRLLVSLLAMASSFAAEPVPIRIVAANLTSDNRQTYSPDNGNHSNPEGAGARILKALKPDLVLIQEFNTTIPPRQWVNDAFGKEFHFAKEETKGIPNGVISRFPIAASGIWDDPVLDNREFFWAQVRIPEQRNLWAISVHLHAKNATSRLKQTMALMKAIQEKVPKGDLIVLGGDLNTRGVAEPCFAEMAKAFMLSKEPPHDGMGNIFTNKPRNRPYDWVLASPALDAHEVPVKLADKEFADGLVFDTRVFEPLDQVPPAQEGDSGLQQMQHMVVVRDFRLPMK</sequence>
<keyword evidence="3" id="KW-0540">Nuclease</keyword>
<name>A0A858RGY6_9BACT</name>
<dbReference type="Gene3D" id="3.60.10.10">
    <property type="entry name" value="Endonuclease/exonuclease/phosphatase"/>
    <property type="match status" value="1"/>
</dbReference>
<evidence type="ECO:0000256" key="1">
    <source>
        <dbReference type="SAM" id="SignalP"/>
    </source>
</evidence>
<keyword evidence="3" id="KW-0269">Exonuclease</keyword>
<dbReference type="InterPro" id="IPR036691">
    <property type="entry name" value="Endo/exonu/phosph_ase_sf"/>
</dbReference>
<organism evidence="3 4">
    <name type="scientific">Luteolibacter luteus</name>
    <dbReference type="NCBI Taxonomy" id="2728835"/>
    <lineage>
        <taxon>Bacteria</taxon>
        <taxon>Pseudomonadati</taxon>
        <taxon>Verrucomicrobiota</taxon>
        <taxon>Verrucomicrobiia</taxon>
        <taxon>Verrucomicrobiales</taxon>
        <taxon>Verrucomicrobiaceae</taxon>
        <taxon>Luteolibacter</taxon>
    </lineage>
</organism>